<evidence type="ECO:0000259" key="2">
    <source>
        <dbReference type="Pfam" id="PF03733"/>
    </source>
</evidence>
<feature type="domain" description="Inner membrane component" evidence="2">
    <location>
        <begin position="70"/>
        <end position="119"/>
    </location>
</feature>
<protein>
    <recommendedName>
        <fullName evidence="2">Inner membrane component domain-containing protein</fullName>
    </recommendedName>
</protein>
<reference evidence="3 4" key="1">
    <citation type="journal article" date="2018" name="MBio">
        <title>Comparative Genomics Reveals the Core Gene Toolbox for the Fungus-Insect Symbiosis.</title>
        <authorList>
            <person name="Wang Y."/>
            <person name="Stata M."/>
            <person name="Wang W."/>
            <person name="Stajich J.E."/>
            <person name="White M.M."/>
            <person name="Moncalvo J.M."/>
        </authorList>
    </citation>
    <scope>NUCLEOTIDE SEQUENCE [LARGE SCALE GENOMIC DNA]</scope>
    <source>
        <strain evidence="3 4">SC-DP-2</strain>
    </source>
</reference>
<keyword evidence="4" id="KW-1185">Reference proteome</keyword>
<dbReference type="InterPro" id="IPR031308">
    <property type="entry name" value="UCP028777"/>
</dbReference>
<feature type="transmembrane region" description="Helical" evidence="1">
    <location>
        <begin position="33"/>
        <end position="53"/>
    </location>
</feature>
<feature type="domain" description="Inner membrane component" evidence="2">
    <location>
        <begin position="7"/>
        <end position="57"/>
    </location>
</feature>
<evidence type="ECO:0000256" key="1">
    <source>
        <dbReference type="SAM" id="Phobius"/>
    </source>
</evidence>
<evidence type="ECO:0000313" key="4">
    <source>
        <dbReference type="Proteomes" id="UP000245609"/>
    </source>
</evidence>
<feature type="transmembrane region" description="Helical" evidence="1">
    <location>
        <begin position="73"/>
        <end position="103"/>
    </location>
</feature>
<keyword evidence="1" id="KW-1133">Transmembrane helix</keyword>
<comment type="caution">
    <text evidence="3">The sequence shown here is derived from an EMBL/GenBank/DDBJ whole genome shotgun (WGS) entry which is preliminary data.</text>
</comment>
<dbReference type="Pfam" id="PF03733">
    <property type="entry name" value="YccF"/>
    <property type="match status" value="2"/>
</dbReference>
<keyword evidence="1" id="KW-0812">Transmembrane</keyword>
<dbReference type="NCBIfam" id="NF008740">
    <property type="entry name" value="PRK11770.1-2"/>
    <property type="match status" value="1"/>
</dbReference>
<keyword evidence="1" id="KW-0472">Membrane</keyword>
<dbReference type="GO" id="GO:0005886">
    <property type="term" value="C:plasma membrane"/>
    <property type="evidence" value="ECO:0007669"/>
    <property type="project" value="TreeGrafter"/>
</dbReference>
<gene>
    <name evidence="3" type="ORF">BB560_007009</name>
</gene>
<dbReference type="AlphaFoldDB" id="A0A2T9XZJ7"/>
<dbReference type="EMBL" id="MBFS01003658">
    <property type="protein sequence ID" value="PVU85490.1"/>
    <property type="molecule type" value="Genomic_DNA"/>
</dbReference>
<sequence length="131" mass="14542">METISVIGNVFWIILGGWVNALAYFLGGLVMMITIVGIPFGFALWKLAVLALLPFGKDVKVERVTGWHIFGNIVWLLLFGWAIALSHVFFGILFFITIIGIPFGYENFKLAKLAIWPLGVSVKDRVSGLPM</sequence>
<organism evidence="3 4">
    <name type="scientific">Smittium megazygosporum</name>
    <dbReference type="NCBI Taxonomy" id="133381"/>
    <lineage>
        <taxon>Eukaryota</taxon>
        <taxon>Fungi</taxon>
        <taxon>Fungi incertae sedis</taxon>
        <taxon>Zoopagomycota</taxon>
        <taxon>Kickxellomycotina</taxon>
        <taxon>Harpellomycetes</taxon>
        <taxon>Harpellales</taxon>
        <taxon>Legeriomycetaceae</taxon>
        <taxon>Smittium</taxon>
    </lineage>
</organism>
<dbReference type="OrthoDB" id="16982at2759"/>
<proteinExistence type="predicted"/>
<dbReference type="PANTHER" id="PTHR42903">
    <property type="entry name" value="INNER MEMBRANE PROTEIN YCCF"/>
    <property type="match status" value="1"/>
</dbReference>
<evidence type="ECO:0000313" key="3">
    <source>
        <dbReference type="EMBL" id="PVU85490.1"/>
    </source>
</evidence>
<dbReference type="PIRSF" id="PIRSF028777">
    <property type="entry name" value="UCP028777"/>
    <property type="match status" value="1"/>
</dbReference>
<name>A0A2T9XZJ7_9FUNG</name>
<dbReference type="InterPro" id="IPR052937">
    <property type="entry name" value="Inner_membrane_protein"/>
</dbReference>
<dbReference type="PANTHER" id="PTHR42903:SF1">
    <property type="entry name" value="INNER MEMBRANE PROTEIN YCCF"/>
    <property type="match status" value="1"/>
</dbReference>
<feature type="transmembrane region" description="Helical" evidence="1">
    <location>
        <begin position="6"/>
        <end position="26"/>
    </location>
</feature>
<dbReference type="Proteomes" id="UP000245609">
    <property type="component" value="Unassembled WGS sequence"/>
</dbReference>
<accession>A0A2T9XZJ7</accession>
<dbReference type="InterPro" id="IPR005185">
    <property type="entry name" value="YccF"/>
</dbReference>